<reference evidence="2 3" key="1">
    <citation type="submission" date="2022-03" db="EMBL/GenBank/DDBJ databases">
        <title>Complete genome analysis of Roseomonas KG 17.1 : a prolific producer of plant growth promoters.</title>
        <authorList>
            <person name="Saadouli I."/>
            <person name="Najjari A."/>
            <person name="Mosbah A."/>
            <person name="Ouzari H.I."/>
        </authorList>
    </citation>
    <scope>NUCLEOTIDE SEQUENCE [LARGE SCALE GENOMIC DNA]</scope>
    <source>
        <strain evidence="2 3">KG17-1</strain>
    </source>
</reference>
<comment type="caution">
    <text evidence="2">The sequence shown here is derived from an EMBL/GenBank/DDBJ whole genome shotgun (WGS) entry which is preliminary data.</text>
</comment>
<evidence type="ECO:0000313" key="3">
    <source>
        <dbReference type="Proteomes" id="UP001201985"/>
    </source>
</evidence>
<dbReference type="PANTHER" id="PTHR34821">
    <property type="entry name" value="INNER MEMBRANE PROTEIN YDCZ"/>
    <property type="match status" value="1"/>
</dbReference>
<feature type="transmembrane region" description="Helical" evidence="1">
    <location>
        <begin position="124"/>
        <end position="144"/>
    </location>
</feature>
<gene>
    <name evidence="2" type="ORF">MON41_00840</name>
</gene>
<keyword evidence="1" id="KW-0812">Transmembrane</keyword>
<keyword evidence="1" id="KW-0472">Membrane</keyword>
<feature type="transmembrane region" description="Helical" evidence="1">
    <location>
        <begin position="33"/>
        <end position="54"/>
    </location>
</feature>
<dbReference type="Proteomes" id="UP001201985">
    <property type="component" value="Unassembled WGS sequence"/>
</dbReference>
<keyword evidence="3" id="KW-1185">Reference proteome</keyword>
<keyword evidence="1" id="KW-1133">Transmembrane helix</keyword>
<dbReference type="EMBL" id="JALBUU010000004">
    <property type="protein sequence ID" value="MCI0752307.1"/>
    <property type="molecule type" value="Genomic_DNA"/>
</dbReference>
<accession>A0ABS9VZ92</accession>
<dbReference type="InterPro" id="IPR006750">
    <property type="entry name" value="YdcZ"/>
</dbReference>
<protein>
    <submittedName>
        <fullName evidence="2">DMT family transporter</fullName>
    </submittedName>
</protein>
<dbReference type="Pfam" id="PF04657">
    <property type="entry name" value="DMT_YdcZ"/>
    <property type="match status" value="1"/>
</dbReference>
<sequence>MAYLFAILAGILNMVQSGSNATLNEKLGAGPVLPGLVVYLGGILGLLLAAPFLWQPAGAALRNAGSVPWWGWIGGLLASGYVIATLTIAKGMGAGAFTAVTLTAAVVTSILLDHFGLFGFEVRAATGLRLLGGALMIAGVVLVARH</sequence>
<organism evidence="2 3">
    <name type="scientific">Teichococcus vastitatis</name>
    <dbReference type="NCBI Taxonomy" id="2307076"/>
    <lineage>
        <taxon>Bacteria</taxon>
        <taxon>Pseudomonadati</taxon>
        <taxon>Pseudomonadota</taxon>
        <taxon>Alphaproteobacteria</taxon>
        <taxon>Acetobacterales</taxon>
        <taxon>Roseomonadaceae</taxon>
        <taxon>Roseomonas</taxon>
    </lineage>
</organism>
<feature type="transmembrane region" description="Helical" evidence="1">
    <location>
        <begin position="94"/>
        <end position="112"/>
    </location>
</feature>
<dbReference type="PANTHER" id="PTHR34821:SF2">
    <property type="entry name" value="INNER MEMBRANE PROTEIN YDCZ"/>
    <property type="match status" value="1"/>
</dbReference>
<evidence type="ECO:0000256" key="1">
    <source>
        <dbReference type="SAM" id="Phobius"/>
    </source>
</evidence>
<name>A0ABS9VZ92_9PROT</name>
<dbReference type="RefSeq" id="WP_120008454.1">
    <property type="nucleotide sequence ID" value="NZ_JALBUU010000004.1"/>
</dbReference>
<evidence type="ECO:0000313" key="2">
    <source>
        <dbReference type="EMBL" id="MCI0752307.1"/>
    </source>
</evidence>
<feature type="transmembrane region" description="Helical" evidence="1">
    <location>
        <begin position="66"/>
        <end position="88"/>
    </location>
</feature>
<proteinExistence type="predicted"/>